<dbReference type="FunFam" id="3.30.1440.10:FF:000001">
    <property type="entry name" value="50S ribosomal protein L5"/>
    <property type="match status" value="1"/>
</dbReference>
<dbReference type="InterPro" id="IPR031310">
    <property type="entry name" value="Ribosomal_uL5_N"/>
</dbReference>
<dbReference type="PANTHER" id="PTHR11994">
    <property type="entry name" value="60S RIBOSOMAL PROTEIN L11-RELATED"/>
    <property type="match status" value="1"/>
</dbReference>
<feature type="domain" description="Large ribosomal subunit protein uL5 N-terminal" evidence="5">
    <location>
        <begin position="26"/>
        <end position="82"/>
    </location>
</feature>
<evidence type="ECO:0000256" key="2">
    <source>
        <dbReference type="ARBA" id="ARBA00022980"/>
    </source>
</evidence>
<evidence type="ECO:0000259" key="5">
    <source>
        <dbReference type="Pfam" id="PF00281"/>
    </source>
</evidence>
<dbReference type="Gene3D" id="3.30.1440.10">
    <property type="match status" value="1"/>
</dbReference>
<dbReference type="GO" id="GO:0005840">
    <property type="term" value="C:ribosome"/>
    <property type="evidence" value="ECO:0007669"/>
    <property type="project" value="UniProtKB-KW"/>
</dbReference>
<dbReference type="InterPro" id="IPR020929">
    <property type="entry name" value="Ribosomal_uL5_CS"/>
</dbReference>
<dbReference type="InterPro" id="IPR022803">
    <property type="entry name" value="Ribosomal_uL5_dom_sf"/>
</dbReference>
<dbReference type="EMBL" id="HM222967">
    <property type="protein sequence ID" value="ADJ66561.1"/>
    <property type="molecule type" value="Genomic_DNA"/>
</dbReference>
<sequence length="182" mass="20973">MKGLPDFKSLYKRYIVPQYRNLLKLNAVQIPSIKKIIVHRSLGIKLTDKKTLEKALNELQQITGQKPILTYAKKSVSTFRVRKNMPIGMKVTLRSKRMFTFLEKLYHVIFPQVPNYKGLGLSSFDEQGNLNIGIKNQKCFPELTNIDSNDSNGLDISIHIHATHASSRRLLELFGFFFFDDL</sequence>
<accession>D9IXF3</accession>
<dbReference type="AlphaFoldDB" id="D9IXF3"/>
<keyword evidence="7" id="KW-0934">Plastid</keyword>
<evidence type="ECO:0000256" key="1">
    <source>
        <dbReference type="ARBA" id="ARBA00008553"/>
    </source>
</evidence>
<feature type="domain" description="Large ribosomal subunit protein uL5 C-terminal" evidence="6">
    <location>
        <begin position="86"/>
        <end position="178"/>
    </location>
</feature>
<keyword evidence="7" id="KW-0150">Chloroplast</keyword>
<comment type="similarity">
    <text evidence="1 4">Belongs to the universal ribosomal protein uL5 family.</text>
</comment>
<reference evidence="7" key="1">
    <citation type="journal article" date="2010" name="Proc. Natl. Acad. Sci. U.S.A.">
        <title>A common red algal origin of the apicomplexan, dinoflagellate, and heterokont plastids.</title>
        <authorList>
            <person name="Janouskovec J."/>
            <person name="Horak A."/>
            <person name="Obornik M."/>
            <person name="Lukes J."/>
            <person name="Keeling P.J."/>
        </authorList>
    </citation>
    <scope>NUCLEOTIDE SEQUENCE</scope>
    <source>
        <strain evidence="7">CCMP2878</strain>
    </source>
</reference>
<dbReference type="InterPro" id="IPR002132">
    <property type="entry name" value="Ribosomal_uL5"/>
</dbReference>
<keyword evidence="2 4" id="KW-0689">Ribosomal protein</keyword>
<dbReference type="GO" id="GO:0006412">
    <property type="term" value="P:translation"/>
    <property type="evidence" value="ECO:0007669"/>
    <property type="project" value="InterPro"/>
</dbReference>
<evidence type="ECO:0000256" key="3">
    <source>
        <dbReference type="ARBA" id="ARBA00023274"/>
    </source>
</evidence>
<dbReference type="Pfam" id="PF00673">
    <property type="entry name" value="Ribosomal_L5_C"/>
    <property type="match status" value="1"/>
</dbReference>
<reference evidence="7" key="2">
    <citation type="submission" date="2013-03" db="EMBL/GenBank/DDBJ databases">
        <title>Split photosystem protein, linear topology, and growth of structural complexity in the recombination-driven plastid genome of Chromera velia.</title>
        <authorList>
            <person name="Janouskovec J."/>
            <person name="Sobotka R."/>
            <person name="Lai D.-H."/>
            <person name="Flegontov P."/>
            <person name="Konik P."/>
            <person name="Komenda J."/>
            <person name="Ali S."/>
            <person name="Prasil O."/>
            <person name="Pain A."/>
            <person name="Obornik M."/>
            <person name="Lukes J."/>
            <person name="Keeling P.J."/>
        </authorList>
    </citation>
    <scope>NUCLEOTIDE SEQUENCE</scope>
    <source>
        <strain evidence="7">CCMP2878</strain>
    </source>
</reference>
<dbReference type="SUPFAM" id="SSF55282">
    <property type="entry name" value="RL5-like"/>
    <property type="match status" value="1"/>
</dbReference>
<dbReference type="RefSeq" id="YP_003795319.1">
    <property type="nucleotide sequence ID" value="NC_014340.2"/>
</dbReference>
<geneLocation type="chloroplast" evidence="7"/>
<dbReference type="Pfam" id="PF00281">
    <property type="entry name" value="Ribosomal_L5"/>
    <property type="match status" value="1"/>
</dbReference>
<evidence type="ECO:0000256" key="4">
    <source>
        <dbReference type="RuleBase" id="RU003930"/>
    </source>
</evidence>
<evidence type="ECO:0000259" key="6">
    <source>
        <dbReference type="Pfam" id="PF00673"/>
    </source>
</evidence>
<protein>
    <submittedName>
        <fullName evidence="7">Ribosomal protein L5</fullName>
    </submittedName>
</protein>
<evidence type="ECO:0000313" key="7">
    <source>
        <dbReference type="EMBL" id="ADJ66561.1"/>
    </source>
</evidence>
<dbReference type="GO" id="GO:1990904">
    <property type="term" value="C:ribonucleoprotein complex"/>
    <property type="evidence" value="ECO:0007669"/>
    <property type="project" value="UniProtKB-KW"/>
</dbReference>
<dbReference type="GO" id="GO:0003735">
    <property type="term" value="F:structural constituent of ribosome"/>
    <property type="evidence" value="ECO:0007669"/>
    <property type="project" value="InterPro"/>
</dbReference>
<name>D9IXF3_9ALVE</name>
<gene>
    <name evidence="7" type="primary">rpl5</name>
</gene>
<keyword evidence="3 4" id="KW-0687">Ribonucleoprotein</keyword>
<organism evidence="7">
    <name type="scientific">Chromera velia</name>
    <dbReference type="NCBI Taxonomy" id="505693"/>
    <lineage>
        <taxon>Eukaryota</taxon>
        <taxon>Sar</taxon>
        <taxon>Alveolata</taxon>
        <taxon>Colpodellida</taxon>
        <taxon>Chromeraceae</taxon>
        <taxon>Chromera</taxon>
    </lineage>
</organism>
<dbReference type="GeneID" id="9480964"/>
<dbReference type="InterPro" id="IPR031309">
    <property type="entry name" value="Ribosomal_uL5_C"/>
</dbReference>
<proteinExistence type="inferred from homology"/>
<dbReference type="PIRSF" id="PIRSF002161">
    <property type="entry name" value="Ribosomal_L5"/>
    <property type="match status" value="1"/>
</dbReference>
<dbReference type="PROSITE" id="PS00358">
    <property type="entry name" value="RIBOSOMAL_L5"/>
    <property type="match status" value="1"/>
</dbReference>